<evidence type="ECO:0000256" key="1">
    <source>
        <dbReference type="ARBA" id="ARBA00022679"/>
    </source>
</evidence>
<gene>
    <name evidence="3" type="ORF">F8C67_13270</name>
</gene>
<dbReference type="Gene3D" id="3.40.50.2000">
    <property type="entry name" value="Glycogen Phosphorylase B"/>
    <property type="match status" value="1"/>
</dbReference>
<evidence type="ECO:0000259" key="2">
    <source>
        <dbReference type="Pfam" id="PF00534"/>
    </source>
</evidence>
<keyword evidence="1 3" id="KW-0808">Transferase</keyword>
<dbReference type="PANTHER" id="PTHR46401">
    <property type="entry name" value="GLYCOSYLTRANSFERASE WBBK-RELATED"/>
    <property type="match status" value="1"/>
</dbReference>
<dbReference type="Pfam" id="PF00534">
    <property type="entry name" value="Glycos_transf_1"/>
    <property type="match status" value="1"/>
</dbReference>
<dbReference type="SUPFAM" id="SSF53756">
    <property type="entry name" value="UDP-Glycosyltransferase/glycogen phosphorylase"/>
    <property type="match status" value="1"/>
</dbReference>
<evidence type="ECO:0000313" key="3">
    <source>
        <dbReference type="EMBL" id="KAB2806833.1"/>
    </source>
</evidence>
<sequence>MPCRPSHFLYLSRMKIAFIARSTLLKQPGGDTQQVTETARELERLGIDVDIILSGQRMRVAEYDLLHFFNLGRPADLLRYPAWKSKPTFVSTIWVDYGSGSKGEWMKAIGRGLIGNDKLPPLHYILQGHEKSLAEIVDHADLFITTTQLEIDKLKASFPKADPTYIVHPGINRDFTEPLPPEKEERSGILCVGRFEPLKNQLAVIEATRGWDEPVTFVGNAASNNPSYYKKCRAEAGSNHSFRPHSSMHALQMLYRSHKVVVVPSHFETFGLTALEGLSQGCNLVLSSTTGAAEVVGEHARLFVSKNSDELSVAIREQLDANSQTEGKKFARQFSWESAAEKLVELYQTRLSVNS</sequence>
<evidence type="ECO:0000313" key="4">
    <source>
        <dbReference type="Proteomes" id="UP000468650"/>
    </source>
</evidence>
<name>A0A6N6RDJ5_9FLAO</name>
<feature type="domain" description="Glycosyl transferase family 1" evidence="2">
    <location>
        <begin position="181"/>
        <end position="322"/>
    </location>
</feature>
<proteinExistence type="predicted"/>
<keyword evidence="4" id="KW-1185">Reference proteome</keyword>
<dbReference type="OrthoDB" id="9811239at2"/>
<organism evidence="3 4">
    <name type="scientific">Phaeocystidibacter luteus</name>
    <dbReference type="NCBI Taxonomy" id="911197"/>
    <lineage>
        <taxon>Bacteria</taxon>
        <taxon>Pseudomonadati</taxon>
        <taxon>Bacteroidota</taxon>
        <taxon>Flavobacteriia</taxon>
        <taxon>Flavobacteriales</taxon>
        <taxon>Phaeocystidibacteraceae</taxon>
        <taxon>Phaeocystidibacter</taxon>
    </lineage>
</organism>
<comment type="caution">
    <text evidence="3">The sequence shown here is derived from an EMBL/GenBank/DDBJ whole genome shotgun (WGS) entry which is preliminary data.</text>
</comment>
<dbReference type="GO" id="GO:0016757">
    <property type="term" value="F:glycosyltransferase activity"/>
    <property type="evidence" value="ECO:0007669"/>
    <property type="project" value="InterPro"/>
</dbReference>
<dbReference type="InterPro" id="IPR001296">
    <property type="entry name" value="Glyco_trans_1"/>
</dbReference>
<dbReference type="PANTHER" id="PTHR46401:SF2">
    <property type="entry name" value="GLYCOSYLTRANSFERASE WBBK-RELATED"/>
    <property type="match status" value="1"/>
</dbReference>
<dbReference type="CDD" id="cd03801">
    <property type="entry name" value="GT4_PimA-like"/>
    <property type="match status" value="1"/>
</dbReference>
<reference evidence="3 4" key="1">
    <citation type="submission" date="2019-09" db="EMBL/GenBank/DDBJ databases">
        <title>Genomes of family Cryomorphaceae.</title>
        <authorList>
            <person name="Bowman J.P."/>
        </authorList>
    </citation>
    <scope>NUCLEOTIDE SEQUENCE [LARGE SCALE GENOMIC DNA]</scope>
    <source>
        <strain evidence="3 4">LMG 25704</strain>
    </source>
</reference>
<protein>
    <submittedName>
        <fullName evidence="3">Glycosyltransferase family 4 protein</fullName>
    </submittedName>
</protein>
<dbReference type="EMBL" id="WBVO01000013">
    <property type="protein sequence ID" value="KAB2806833.1"/>
    <property type="molecule type" value="Genomic_DNA"/>
</dbReference>
<dbReference type="Proteomes" id="UP000468650">
    <property type="component" value="Unassembled WGS sequence"/>
</dbReference>
<dbReference type="GO" id="GO:0009103">
    <property type="term" value="P:lipopolysaccharide biosynthetic process"/>
    <property type="evidence" value="ECO:0007669"/>
    <property type="project" value="TreeGrafter"/>
</dbReference>
<accession>A0A6N6RDJ5</accession>
<dbReference type="AlphaFoldDB" id="A0A6N6RDJ5"/>